<protein>
    <recommendedName>
        <fullName evidence="10">Glycosyltransferase 61 catalytic domain-containing protein</fullName>
    </recommendedName>
</protein>
<evidence type="ECO:0000313" key="12">
    <source>
        <dbReference type="Proteomes" id="UP000011668"/>
    </source>
</evidence>
<organism evidence="11 12">
    <name type="scientific">Thanatephorus cucumeris (strain AG1-IA)</name>
    <name type="common">Rice sheath blight fungus</name>
    <name type="synonym">Rhizoctonia solani</name>
    <dbReference type="NCBI Taxonomy" id="983506"/>
    <lineage>
        <taxon>Eukaryota</taxon>
        <taxon>Fungi</taxon>
        <taxon>Dikarya</taxon>
        <taxon>Basidiomycota</taxon>
        <taxon>Agaricomycotina</taxon>
        <taxon>Agaricomycetes</taxon>
        <taxon>Cantharellales</taxon>
        <taxon>Ceratobasidiaceae</taxon>
        <taxon>Rhizoctonia</taxon>
        <taxon>Rhizoctonia solani AG-1</taxon>
    </lineage>
</organism>
<dbReference type="GO" id="GO:0005783">
    <property type="term" value="C:endoplasmic reticulum"/>
    <property type="evidence" value="ECO:0007669"/>
    <property type="project" value="TreeGrafter"/>
</dbReference>
<dbReference type="GO" id="GO:0035269">
    <property type="term" value="P:protein O-linked glycosylation via mannose"/>
    <property type="evidence" value="ECO:0007669"/>
    <property type="project" value="TreeGrafter"/>
</dbReference>
<gene>
    <name evidence="11" type="ORF">AG1IA_06820</name>
</gene>
<evidence type="ECO:0000313" key="11">
    <source>
        <dbReference type="EMBL" id="ELU39154.1"/>
    </source>
</evidence>
<name>L8WRZ1_THACA</name>
<reference evidence="11 12" key="1">
    <citation type="journal article" date="2013" name="Nat. Commun.">
        <title>The evolution and pathogenic mechanisms of the rice sheath blight pathogen.</title>
        <authorList>
            <person name="Zheng A."/>
            <person name="Lin R."/>
            <person name="Xu L."/>
            <person name="Qin P."/>
            <person name="Tang C."/>
            <person name="Ai P."/>
            <person name="Zhang D."/>
            <person name="Liu Y."/>
            <person name="Sun Z."/>
            <person name="Feng H."/>
            <person name="Wang Y."/>
            <person name="Chen Y."/>
            <person name="Liang X."/>
            <person name="Fu R."/>
            <person name="Li Q."/>
            <person name="Zhang J."/>
            <person name="Yu X."/>
            <person name="Xie Z."/>
            <person name="Ding L."/>
            <person name="Guan P."/>
            <person name="Tang J."/>
            <person name="Liang Y."/>
            <person name="Wang S."/>
            <person name="Deng Q."/>
            <person name="Li S."/>
            <person name="Zhu J."/>
            <person name="Wang L."/>
            <person name="Liu H."/>
            <person name="Li P."/>
        </authorList>
    </citation>
    <scope>NUCLEOTIDE SEQUENCE [LARGE SCALE GENOMIC DNA]</scope>
    <source>
        <strain evidence="12">AG-1 IA</strain>
    </source>
</reference>
<evidence type="ECO:0000256" key="4">
    <source>
        <dbReference type="ARBA" id="ARBA00022692"/>
    </source>
</evidence>
<dbReference type="PANTHER" id="PTHR20961">
    <property type="entry name" value="GLYCOSYLTRANSFERASE"/>
    <property type="match status" value="1"/>
</dbReference>
<dbReference type="InterPro" id="IPR049625">
    <property type="entry name" value="Glyco_transf_61_cat"/>
</dbReference>
<dbReference type="HOGENOM" id="CLU_348889_0_0_1"/>
<dbReference type="InterPro" id="IPR007657">
    <property type="entry name" value="Glycosyltransferase_61"/>
</dbReference>
<keyword evidence="2" id="KW-0328">Glycosyltransferase</keyword>
<dbReference type="GO" id="GO:0016020">
    <property type="term" value="C:membrane"/>
    <property type="evidence" value="ECO:0007669"/>
    <property type="project" value="UniProtKB-SubCell"/>
</dbReference>
<dbReference type="STRING" id="983506.L8WRZ1"/>
<keyword evidence="3" id="KW-0808">Transferase</keyword>
<feature type="transmembrane region" description="Helical" evidence="9">
    <location>
        <begin position="721"/>
        <end position="744"/>
    </location>
</feature>
<dbReference type="AlphaFoldDB" id="L8WRZ1"/>
<proteinExistence type="predicted"/>
<dbReference type="EMBL" id="AFRT01001897">
    <property type="protein sequence ID" value="ELU39154.1"/>
    <property type="molecule type" value="Genomic_DNA"/>
</dbReference>
<dbReference type="Pfam" id="PF04577">
    <property type="entry name" value="Glyco_transf_61"/>
    <property type="match status" value="1"/>
</dbReference>
<comment type="subcellular location">
    <subcellularLocation>
        <location evidence="1">Membrane</location>
        <topology evidence="1">Single-pass membrane protein</topology>
    </subcellularLocation>
</comment>
<comment type="caution">
    <text evidence="11">The sequence shown here is derived from an EMBL/GenBank/DDBJ whole genome shotgun (WGS) entry which is preliminary data.</text>
</comment>
<dbReference type="OrthoDB" id="529273at2759"/>
<sequence>MWGLFREVIHTASKAARKRHLLPLRRISFGGDVDTRDKLRDAVAHSNLSRAVIHTCRRILNINRQIAARFTELNEPSRRTVISETFKGVKGGERDIENGSTLIALPVESYYRKIQECPKGRWGLGREAGFIRERGFGCAPQSLILYHNHPRTHAHMMERRSLAPTRREVALVCCLSAIFILIIQLDIASNSWSYAKSSATALRNRIQLSEGSSILVGHDKEDSLYDYDFYEAESPTTGSRRPHREFSSHVKPHGDLSHPTTDNVVDNTEISWTNGQVPETNIIAHAPGWTIFDKMYMLNGTVYIVVPDPSTAPDRRMMTSSGYEVWNPPEEVAKREPTDKHMRIITPKEASELFGENGSGTATNLQGVTFLVNDPPQFIQHYYHFSAELLFGLWRTYSSLDPLITPSGKTKLPAPRRMLFTHTPGSKWRDYAKLNQYVLHAAFPSCAVAFQEDWADRSETGKVHIFERVVFADRAAAMRGENFRASGRSASEVFVLPGSANWWSPVRKNVLNFIGAPEEEIMGVGLDGTPNKPVITYVSRQGWGRRMLREKDHLGLVKALRDLEAKYGYEVNIVKLDKMSRDEQIRLVGRTTILMGVHGNGLTSLLWMLPTARSTVIEFFYPGGFAFDYEYTTRALGMAHYGFWGFTNAIGQLIHLAKHSPRQLPRGIPRKRYPNRWRGRRQISPSSTIHERGTRRLRGAFSHISLVTKKTTIDYALLRRFLWSPVALFIVTIAFALPWVLYLFCPRAYLLPRSLFALPICPINDVKTEFTMAALNTKWLRPGSLRGFKVSGSLVFKIYDSYLGPCSP</sequence>
<dbReference type="PANTHER" id="PTHR20961:SF38">
    <property type="entry name" value="PROTEIN O-LINKED-MANNOSE BETA-1,4-N-ACETYLGLUCOSAMINYLTRANSFERASE 2"/>
    <property type="match status" value="1"/>
</dbReference>
<evidence type="ECO:0000259" key="10">
    <source>
        <dbReference type="Pfam" id="PF04577"/>
    </source>
</evidence>
<feature type="region of interest" description="Disordered" evidence="8">
    <location>
        <begin position="233"/>
        <end position="263"/>
    </location>
</feature>
<keyword evidence="12" id="KW-1185">Reference proteome</keyword>
<evidence type="ECO:0000256" key="1">
    <source>
        <dbReference type="ARBA" id="ARBA00004167"/>
    </source>
</evidence>
<evidence type="ECO:0000256" key="5">
    <source>
        <dbReference type="ARBA" id="ARBA00022989"/>
    </source>
</evidence>
<dbReference type="Proteomes" id="UP000011668">
    <property type="component" value="Unassembled WGS sequence"/>
</dbReference>
<feature type="domain" description="Glycosyltransferase 61 catalytic" evidence="10">
    <location>
        <begin position="526"/>
        <end position="612"/>
    </location>
</feature>
<evidence type="ECO:0000256" key="7">
    <source>
        <dbReference type="ARBA" id="ARBA00023180"/>
    </source>
</evidence>
<evidence type="ECO:0000256" key="6">
    <source>
        <dbReference type="ARBA" id="ARBA00023136"/>
    </source>
</evidence>
<keyword evidence="4 9" id="KW-0812">Transmembrane</keyword>
<evidence type="ECO:0000256" key="8">
    <source>
        <dbReference type="SAM" id="MobiDB-lite"/>
    </source>
</evidence>
<feature type="compositionally biased region" description="Basic and acidic residues" evidence="8">
    <location>
        <begin position="244"/>
        <end position="256"/>
    </location>
</feature>
<evidence type="ECO:0000256" key="2">
    <source>
        <dbReference type="ARBA" id="ARBA00022676"/>
    </source>
</evidence>
<evidence type="ECO:0000256" key="3">
    <source>
        <dbReference type="ARBA" id="ARBA00022679"/>
    </source>
</evidence>
<keyword evidence="6 9" id="KW-0472">Membrane</keyword>
<dbReference type="GO" id="GO:0097363">
    <property type="term" value="F:protein O-acetylglucosaminyltransferase activity"/>
    <property type="evidence" value="ECO:0007669"/>
    <property type="project" value="TreeGrafter"/>
</dbReference>
<keyword evidence="7" id="KW-0325">Glycoprotein</keyword>
<accession>L8WRZ1</accession>
<keyword evidence="5 9" id="KW-1133">Transmembrane helix</keyword>
<evidence type="ECO:0000256" key="9">
    <source>
        <dbReference type="SAM" id="Phobius"/>
    </source>
</evidence>